<reference evidence="13" key="1">
    <citation type="submission" date="2021-06" db="EMBL/GenBank/DDBJ databases">
        <authorList>
            <person name="Kallberg Y."/>
            <person name="Tangrot J."/>
            <person name="Rosling A."/>
        </authorList>
    </citation>
    <scope>NUCLEOTIDE SEQUENCE</scope>
    <source>
        <strain evidence="13">FL966</strain>
    </source>
</reference>
<comment type="catalytic activity">
    <reaction evidence="7">
        <text>L-dopachrome = 5,6-dihydroxyindole-2-carboxylate</text>
        <dbReference type="Rhea" id="RHEA:13041"/>
        <dbReference type="ChEBI" id="CHEBI:16875"/>
        <dbReference type="ChEBI" id="CHEBI:57509"/>
        <dbReference type="EC" id="5.3.3.12"/>
    </reaction>
</comment>
<keyword evidence="4" id="KW-0964">Secreted</keyword>
<evidence type="ECO:0000256" key="2">
    <source>
        <dbReference type="ARBA" id="ARBA00005851"/>
    </source>
</evidence>
<dbReference type="GO" id="GO:0050178">
    <property type="term" value="F:phenylpyruvate tautomerase activity"/>
    <property type="evidence" value="ECO:0007669"/>
    <property type="project" value="UniProtKB-EC"/>
</dbReference>
<dbReference type="PANTHER" id="PTHR11954:SF6">
    <property type="entry name" value="MACROPHAGE MIGRATION INHIBITORY FACTOR"/>
    <property type="match status" value="1"/>
</dbReference>
<comment type="caution">
    <text evidence="13">The sequence shown here is derived from an EMBL/GenBank/DDBJ whole genome shotgun (WGS) entry which is preliminary data.</text>
</comment>
<evidence type="ECO:0000256" key="6">
    <source>
        <dbReference type="ARBA" id="ARBA00036735"/>
    </source>
</evidence>
<dbReference type="PANTHER" id="PTHR11954">
    <property type="entry name" value="D-DOPACHROME DECARBOXYLASE"/>
    <property type="match status" value="1"/>
</dbReference>
<dbReference type="Pfam" id="PF01187">
    <property type="entry name" value="MIF"/>
    <property type="match status" value="1"/>
</dbReference>
<dbReference type="EC" id="5.3.3.12" evidence="8"/>
<dbReference type="GO" id="GO:0005615">
    <property type="term" value="C:extracellular space"/>
    <property type="evidence" value="ECO:0007669"/>
    <property type="project" value="UniProtKB-KW"/>
</dbReference>
<dbReference type="Gene3D" id="3.30.429.10">
    <property type="entry name" value="Macrophage Migration Inhibitory Factor"/>
    <property type="match status" value="1"/>
</dbReference>
<dbReference type="SUPFAM" id="SSF55331">
    <property type="entry name" value="Tautomerase/MIF"/>
    <property type="match status" value="1"/>
</dbReference>
<dbReference type="EC" id="5.3.2.1" evidence="9"/>
<sequence length="115" mass="13032">MPTIEVKTNVKVNKIEAFLKAITEASTTILSKPKEYIQVILNDEVPMIFAGTTDPTYMVRIHSRGGFSDSSNNQRMSKEFADVFKDLLGVESTRGYFYFKDPGEHKCGWNNTTFP</sequence>
<evidence type="ECO:0000256" key="8">
    <source>
        <dbReference type="ARBA" id="ARBA00038932"/>
    </source>
</evidence>
<comment type="catalytic activity">
    <reaction evidence="6">
        <text>3-phenylpyruvate = enol-phenylpyruvate</text>
        <dbReference type="Rhea" id="RHEA:17097"/>
        <dbReference type="ChEBI" id="CHEBI:16815"/>
        <dbReference type="ChEBI" id="CHEBI:18005"/>
        <dbReference type="EC" id="5.3.2.1"/>
    </reaction>
</comment>
<dbReference type="InterPro" id="IPR001398">
    <property type="entry name" value="Macrophage_inhib_fac"/>
</dbReference>
<dbReference type="GO" id="GO:0004167">
    <property type="term" value="F:dopachrome isomerase activity"/>
    <property type="evidence" value="ECO:0007669"/>
    <property type="project" value="UniProtKB-EC"/>
</dbReference>
<keyword evidence="5" id="KW-0413">Isomerase</keyword>
<accession>A0A9N9K035</accession>
<dbReference type="InterPro" id="IPR014347">
    <property type="entry name" value="Tautomerase/MIF_sf"/>
</dbReference>
<evidence type="ECO:0000256" key="11">
    <source>
        <dbReference type="ARBA" id="ARBA00041912"/>
    </source>
</evidence>
<evidence type="ECO:0000256" key="9">
    <source>
        <dbReference type="ARBA" id="ARBA00039086"/>
    </source>
</evidence>
<evidence type="ECO:0000256" key="3">
    <source>
        <dbReference type="ARBA" id="ARBA00022514"/>
    </source>
</evidence>
<name>A0A9N9K035_9GLOM</name>
<dbReference type="Proteomes" id="UP000789759">
    <property type="component" value="Unassembled WGS sequence"/>
</dbReference>
<evidence type="ECO:0000313" key="13">
    <source>
        <dbReference type="EMBL" id="CAG8800525.1"/>
    </source>
</evidence>
<keyword evidence="3" id="KW-0202">Cytokine</keyword>
<dbReference type="OrthoDB" id="255819at2759"/>
<evidence type="ECO:0000256" key="1">
    <source>
        <dbReference type="ARBA" id="ARBA00004613"/>
    </source>
</evidence>
<comment type="subcellular location">
    <subcellularLocation>
        <location evidence="1">Secreted</location>
    </subcellularLocation>
</comment>
<gene>
    <name evidence="13" type="ORF">CPELLU_LOCUS17676</name>
</gene>
<evidence type="ECO:0000256" key="12">
    <source>
        <dbReference type="ARBA" id="ARBA00042730"/>
    </source>
</evidence>
<dbReference type="AlphaFoldDB" id="A0A9N9K035"/>
<evidence type="ECO:0000313" key="14">
    <source>
        <dbReference type="Proteomes" id="UP000789759"/>
    </source>
</evidence>
<evidence type="ECO:0000256" key="10">
    <source>
        <dbReference type="ARBA" id="ARBA00041631"/>
    </source>
</evidence>
<organism evidence="13 14">
    <name type="scientific">Cetraspora pellucida</name>
    <dbReference type="NCBI Taxonomy" id="1433469"/>
    <lineage>
        <taxon>Eukaryota</taxon>
        <taxon>Fungi</taxon>
        <taxon>Fungi incertae sedis</taxon>
        <taxon>Mucoromycota</taxon>
        <taxon>Glomeromycotina</taxon>
        <taxon>Glomeromycetes</taxon>
        <taxon>Diversisporales</taxon>
        <taxon>Gigasporaceae</taxon>
        <taxon>Cetraspora</taxon>
    </lineage>
</organism>
<evidence type="ECO:0000256" key="5">
    <source>
        <dbReference type="ARBA" id="ARBA00023235"/>
    </source>
</evidence>
<dbReference type="EMBL" id="CAJVQA010031016">
    <property type="protein sequence ID" value="CAG8800525.1"/>
    <property type="molecule type" value="Genomic_DNA"/>
</dbReference>
<proteinExistence type="inferred from homology"/>
<evidence type="ECO:0000256" key="7">
    <source>
        <dbReference type="ARBA" id="ARBA00036823"/>
    </source>
</evidence>
<evidence type="ECO:0000256" key="4">
    <source>
        <dbReference type="ARBA" id="ARBA00022525"/>
    </source>
</evidence>
<comment type="similarity">
    <text evidence="2">Belongs to the MIF family.</text>
</comment>
<protein>
    <recommendedName>
        <fullName evidence="12">L-dopachrome isomerase</fullName>
        <ecNumber evidence="9">5.3.2.1</ecNumber>
        <ecNumber evidence="8">5.3.3.12</ecNumber>
    </recommendedName>
    <alternativeName>
        <fullName evidence="10">L-dopachrome tautomerase</fullName>
    </alternativeName>
    <alternativeName>
        <fullName evidence="11">Phenylpyruvate tautomerase</fullName>
    </alternativeName>
</protein>
<keyword evidence="14" id="KW-1185">Reference proteome</keyword>